<evidence type="ECO:0000256" key="6">
    <source>
        <dbReference type="ARBA" id="ARBA00022989"/>
    </source>
</evidence>
<dbReference type="GO" id="GO:0006874">
    <property type="term" value="P:intracellular calcium ion homeostasis"/>
    <property type="evidence" value="ECO:0007669"/>
    <property type="project" value="TreeGrafter"/>
</dbReference>
<dbReference type="PANTHER" id="PTHR12266:SF0">
    <property type="entry name" value="MITOCHONDRIAL SODIUM_CALCIUM EXCHANGER PROTEIN"/>
    <property type="match status" value="1"/>
</dbReference>
<feature type="transmembrane region" description="Helical" evidence="8">
    <location>
        <begin position="79"/>
        <end position="101"/>
    </location>
</feature>
<dbReference type="OMA" id="VKQPIDM"/>
<gene>
    <name evidence="10" type="ORF">Dbus_chr2Lg1940</name>
</gene>
<dbReference type="GO" id="GO:0005432">
    <property type="term" value="F:calcium:sodium antiporter activity"/>
    <property type="evidence" value="ECO:0007669"/>
    <property type="project" value="TreeGrafter"/>
</dbReference>
<reference evidence="10 11" key="1">
    <citation type="submission" date="2015-08" db="EMBL/GenBank/DDBJ databases">
        <title>Ancestral chromatin configuration constrains chromatin evolution on differentiating sex chromosomes in Drosophila.</title>
        <authorList>
            <person name="Zhou Q."/>
            <person name="Bachtrog D."/>
        </authorList>
    </citation>
    <scope>NUCLEOTIDE SEQUENCE [LARGE SCALE GENOMIC DNA]</scope>
    <source>
        <tissue evidence="10">Whole larvae</tissue>
    </source>
</reference>
<keyword evidence="6 8" id="KW-1133">Transmembrane helix</keyword>
<feature type="transmembrane region" description="Helical" evidence="8">
    <location>
        <begin position="177"/>
        <end position="196"/>
    </location>
</feature>
<evidence type="ECO:0000256" key="7">
    <source>
        <dbReference type="ARBA" id="ARBA00023136"/>
    </source>
</evidence>
<dbReference type="EMBL" id="CP012523">
    <property type="protein sequence ID" value="ALC39855.1"/>
    <property type="molecule type" value="Genomic_DNA"/>
</dbReference>
<dbReference type="InterPro" id="IPR004837">
    <property type="entry name" value="NaCa_Exmemb"/>
</dbReference>
<feature type="transmembrane region" description="Helical" evidence="8">
    <location>
        <begin position="294"/>
        <end position="313"/>
    </location>
</feature>
<dbReference type="Proteomes" id="UP000494163">
    <property type="component" value="Chromosome 2L"/>
</dbReference>
<keyword evidence="11" id="KW-1185">Reference proteome</keyword>
<dbReference type="OrthoDB" id="407410at2759"/>
<feature type="transmembrane region" description="Helical" evidence="8">
    <location>
        <begin position="386"/>
        <end position="406"/>
    </location>
</feature>
<feature type="transmembrane region" description="Helical" evidence="8">
    <location>
        <begin position="534"/>
        <end position="553"/>
    </location>
</feature>
<evidence type="ECO:0000256" key="8">
    <source>
        <dbReference type="SAM" id="Phobius"/>
    </source>
</evidence>
<dbReference type="Pfam" id="PF01699">
    <property type="entry name" value="Na_Ca_ex"/>
    <property type="match status" value="2"/>
</dbReference>
<keyword evidence="4" id="KW-0406">Ion transport</keyword>
<comment type="subcellular location">
    <subcellularLocation>
        <location evidence="1">Membrane</location>
        <topology evidence="1">Multi-pass membrane protein</topology>
    </subcellularLocation>
</comment>
<evidence type="ECO:0000313" key="10">
    <source>
        <dbReference type="EMBL" id="ALC39855.1"/>
    </source>
</evidence>
<feature type="transmembrane region" description="Helical" evidence="8">
    <location>
        <begin position="116"/>
        <end position="139"/>
    </location>
</feature>
<feature type="domain" description="Sodium/calcium exchanger membrane region" evidence="9">
    <location>
        <begin position="395"/>
        <end position="542"/>
    </location>
</feature>
<proteinExistence type="predicted"/>
<protein>
    <submittedName>
        <fullName evidence="10">CG13223</fullName>
    </submittedName>
</protein>
<organism evidence="10 11">
    <name type="scientific">Drosophila busckii</name>
    <name type="common">Fruit fly</name>
    <dbReference type="NCBI Taxonomy" id="30019"/>
    <lineage>
        <taxon>Eukaryota</taxon>
        <taxon>Metazoa</taxon>
        <taxon>Ecdysozoa</taxon>
        <taxon>Arthropoda</taxon>
        <taxon>Hexapoda</taxon>
        <taxon>Insecta</taxon>
        <taxon>Pterygota</taxon>
        <taxon>Neoptera</taxon>
        <taxon>Endopterygota</taxon>
        <taxon>Diptera</taxon>
        <taxon>Brachycera</taxon>
        <taxon>Muscomorpha</taxon>
        <taxon>Ephydroidea</taxon>
        <taxon>Drosophilidae</taxon>
        <taxon>Drosophila</taxon>
    </lineage>
</organism>
<evidence type="ECO:0000256" key="5">
    <source>
        <dbReference type="ARBA" id="ARBA00022692"/>
    </source>
</evidence>
<dbReference type="InterPro" id="IPR051359">
    <property type="entry name" value="CaCA_antiporter"/>
</dbReference>
<evidence type="ECO:0000256" key="1">
    <source>
        <dbReference type="ARBA" id="ARBA00004141"/>
    </source>
</evidence>
<dbReference type="GO" id="GO:0016020">
    <property type="term" value="C:membrane"/>
    <property type="evidence" value="ECO:0007669"/>
    <property type="project" value="UniProtKB-SubCell"/>
</dbReference>
<feature type="transmembrane region" description="Helical" evidence="8">
    <location>
        <begin position="350"/>
        <end position="374"/>
    </location>
</feature>
<keyword evidence="5 8" id="KW-0812">Transmembrane</keyword>
<feature type="transmembrane region" description="Helical" evidence="8">
    <location>
        <begin position="208"/>
        <end position="229"/>
    </location>
</feature>
<evidence type="ECO:0000256" key="2">
    <source>
        <dbReference type="ARBA" id="ARBA00022448"/>
    </source>
</evidence>
<evidence type="ECO:0000313" key="11">
    <source>
        <dbReference type="Proteomes" id="UP000494163"/>
    </source>
</evidence>
<sequence>MNEIFEYFNTTNQTSPHYERHLNFAKPVQPVSFNLNTLNARKVICKSAAGSISKFYIPYLQYFYCYLDDNLLSHYVGMVFYILICGFQFWIIVVTTTQFFVPGLTEVSRRLKMNEYLAGVTILALGNGAPDFFNCILTINSDSRHIYTDTMSVNLFLCVLTSSLVMWYAPFSSAPGFFLRDIGFVLLYVIYVDYSFKCNSGRIGIARAVSMACIYLAYMVVVLLDQYILSLRTSMDPTILAALDEQKFPELSFESRWNINLLHRYDSANQYLFRQFFAVFDVLDRKLFKSKWTFLKLWALIKVVPLFCLRLFIPQINLKDSPYKWSKLLCTIQCMITPLMLLNMNFIPAYIYISGWPMPVILLMLCCSLPFAIWTFFNSRTDVVPLWYQFMIILNIIGNISILYVVSGELVALLETLGLILDLSNVFIGCTVYTWGSGLPDLIVNVGLARQGFPRMAMAACFAEPVFSTFVGIAMPVLYKACTSPKGVYSVDEGTVGETCSVFIIITLFTLVCYGLTTNFMLRRMGGLIGMSFYALFLLFATLSEFEVIHAFGTVHALDRGHFEDDFAGGSYKQ</sequence>
<keyword evidence="7 8" id="KW-0472">Membrane</keyword>
<feature type="domain" description="Sodium/calcium exchanger membrane region" evidence="9">
    <location>
        <begin position="89"/>
        <end position="223"/>
    </location>
</feature>
<keyword evidence="4" id="KW-0106">Calcium</keyword>
<accession>A0A0M4EGJ9</accession>
<dbReference type="Gene3D" id="1.20.1420.30">
    <property type="entry name" value="NCX, central ion-binding region"/>
    <property type="match status" value="1"/>
</dbReference>
<keyword evidence="3" id="KW-0050">Antiport</keyword>
<evidence type="ECO:0000256" key="4">
    <source>
        <dbReference type="ARBA" id="ARBA00022568"/>
    </source>
</evidence>
<feature type="transmembrane region" description="Helical" evidence="8">
    <location>
        <begin position="499"/>
        <end position="522"/>
    </location>
</feature>
<evidence type="ECO:0000259" key="9">
    <source>
        <dbReference type="Pfam" id="PF01699"/>
    </source>
</evidence>
<feature type="transmembrane region" description="Helical" evidence="8">
    <location>
        <begin position="426"/>
        <end position="444"/>
    </location>
</feature>
<feature type="transmembrane region" description="Helical" evidence="8">
    <location>
        <begin position="456"/>
        <end position="479"/>
    </location>
</feature>
<dbReference type="PANTHER" id="PTHR12266">
    <property type="entry name" value="NA+/CA2+ K+ INDEPENDENT EXCHANGER"/>
    <property type="match status" value="1"/>
</dbReference>
<evidence type="ECO:0000256" key="3">
    <source>
        <dbReference type="ARBA" id="ARBA00022449"/>
    </source>
</evidence>
<dbReference type="AlphaFoldDB" id="A0A0M4EGJ9"/>
<keyword evidence="2" id="KW-0813">Transport</keyword>
<dbReference type="InterPro" id="IPR044880">
    <property type="entry name" value="NCX_ion-bd_dom_sf"/>
</dbReference>
<feature type="transmembrane region" description="Helical" evidence="8">
    <location>
        <begin position="151"/>
        <end position="171"/>
    </location>
</feature>
<name>A0A0M4EGJ9_DROBS</name>
<keyword evidence="4" id="KW-0109">Calcium transport</keyword>